<dbReference type="InterPro" id="IPR016047">
    <property type="entry name" value="M23ase_b-sheet_dom"/>
</dbReference>
<dbReference type="CDD" id="cd12797">
    <property type="entry name" value="M23_peptidase"/>
    <property type="match status" value="1"/>
</dbReference>
<accession>A0ABV1CID7</accession>
<keyword evidence="4" id="KW-1185">Reference proteome</keyword>
<reference evidence="3 4" key="1">
    <citation type="submission" date="2024-04" db="EMBL/GenBank/DDBJ databases">
        <title>Human intestinal bacterial collection.</title>
        <authorList>
            <person name="Pauvert C."/>
            <person name="Hitch T.C.A."/>
            <person name="Clavel T."/>
        </authorList>
    </citation>
    <scope>NUCLEOTIDE SEQUENCE [LARGE SCALE GENOMIC DNA]</scope>
    <source>
        <strain evidence="3 4">CLA-AA-H161</strain>
    </source>
</reference>
<evidence type="ECO:0000313" key="3">
    <source>
        <dbReference type="EMBL" id="MEQ2412174.1"/>
    </source>
</evidence>
<dbReference type="PANTHER" id="PTHR21666">
    <property type="entry name" value="PEPTIDASE-RELATED"/>
    <property type="match status" value="1"/>
</dbReference>
<dbReference type="SUPFAM" id="SSF51261">
    <property type="entry name" value="Duplicated hybrid motif"/>
    <property type="match status" value="1"/>
</dbReference>
<dbReference type="Proteomes" id="UP001470752">
    <property type="component" value="Unassembled WGS sequence"/>
</dbReference>
<proteinExistence type="predicted"/>
<dbReference type="RefSeq" id="WP_243176726.1">
    <property type="nucleotide sequence ID" value="NZ_JBBNFW010000111.1"/>
</dbReference>
<sequence length="277" mass="31331">MKRKTGKQLILLLFLLFAVTALQNFIQQRSRASLLHTDTCFTESFREQALSPLLYQQLEAGNYTDGEFADLLTATMLNQRFYPKKISGDNCPYLRFKQDEYLFLKDCYSAIWNDLETFPIPARTGTDIQEEISYENTFGARRDYGGSRTHEGCDLFGRISESGFYPVISMTSGTVAKIGWLPLGGYRIGIRASHGGYFYYAHLASYEKNFQIGEPVKAGQILGYMGDTGYGEEGTAGKFPVHLHLGIYIDTQAGEELGVNPYYVLQAMEKKAKKYTY</sequence>
<gene>
    <name evidence="3" type="ORF">AAAX94_03870</name>
</gene>
<feature type="domain" description="M23ase beta-sheet core" evidence="2">
    <location>
        <begin position="149"/>
        <end position="252"/>
    </location>
</feature>
<dbReference type="InterPro" id="IPR050570">
    <property type="entry name" value="Cell_wall_metabolism_enzyme"/>
</dbReference>
<name>A0ABV1CID7_9FIRM</name>
<comment type="caution">
    <text evidence="3">The sequence shown here is derived from an EMBL/GenBank/DDBJ whole genome shotgun (WGS) entry which is preliminary data.</text>
</comment>
<keyword evidence="1" id="KW-0732">Signal</keyword>
<dbReference type="Gene3D" id="2.70.70.10">
    <property type="entry name" value="Glucose Permease (Domain IIA)"/>
    <property type="match status" value="1"/>
</dbReference>
<dbReference type="EMBL" id="JBBNFW010000111">
    <property type="protein sequence ID" value="MEQ2412174.1"/>
    <property type="molecule type" value="Genomic_DNA"/>
</dbReference>
<evidence type="ECO:0000259" key="2">
    <source>
        <dbReference type="Pfam" id="PF01551"/>
    </source>
</evidence>
<dbReference type="GO" id="GO:0016787">
    <property type="term" value="F:hydrolase activity"/>
    <property type="evidence" value="ECO:0007669"/>
    <property type="project" value="UniProtKB-KW"/>
</dbReference>
<dbReference type="InterPro" id="IPR011055">
    <property type="entry name" value="Dup_hybrid_motif"/>
</dbReference>
<dbReference type="Pfam" id="PF01551">
    <property type="entry name" value="Peptidase_M23"/>
    <property type="match status" value="1"/>
</dbReference>
<evidence type="ECO:0000313" key="4">
    <source>
        <dbReference type="Proteomes" id="UP001470752"/>
    </source>
</evidence>
<evidence type="ECO:0000256" key="1">
    <source>
        <dbReference type="ARBA" id="ARBA00022729"/>
    </source>
</evidence>
<keyword evidence="3" id="KW-0378">Hydrolase</keyword>
<organism evidence="3 4">
    <name type="scientific">Blautia acetigignens</name>
    <dbReference type="NCBI Taxonomy" id="2981783"/>
    <lineage>
        <taxon>Bacteria</taxon>
        <taxon>Bacillati</taxon>
        <taxon>Bacillota</taxon>
        <taxon>Clostridia</taxon>
        <taxon>Lachnospirales</taxon>
        <taxon>Lachnospiraceae</taxon>
        <taxon>Blautia</taxon>
    </lineage>
</organism>
<protein>
    <submittedName>
        <fullName evidence="3">M23 family metallopeptidase</fullName>
        <ecNumber evidence="3">3.4.-.-</ecNumber>
    </submittedName>
</protein>
<dbReference type="EC" id="3.4.-.-" evidence="3"/>
<dbReference type="PANTHER" id="PTHR21666:SF289">
    <property type="entry name" value="L-ALA--D-GLU ENDOPEPTIDASE"/>
    <property type="match status" value="1"/>
</dbReference>